<feature type="domain" description="T-SNARE coiled-coil homology" evidence="4">
    <location>
        <begin position="286"/>
        <end position="338"/>
    </location>
</feature>
<evidence type="ECO:0000256" key="2">
    <source>
        <dbReference type="SAM" id="MobiDB-lite"/>
    </source>
</evidence>
<keyword evidence="3" id="KW-1133">Transmembrane helix</keyword>
<sequence length="341" mass="36609">MLPTSSHGDPMPWGCHPRRRRPRTGDGGRYHCGAYGIQPSYCQGCEWPVLCTVHPALCTSAPRPCAHPQRCSVQVCATHSAPLSRAPAHPYTLTAADPCALYCASLYSRTVVHLQHTPLHGAAPSSAPCNSARLSSAPCTARPAHPYPTPHLALCNSAPHTVHLRAFGLLRAVHHCIRALRILHHKAPNATSRTSAAERCTPARTFTLRPLVRSRRRGLSLGSRRRHVTRTGRGHFRAVAALPGGCDGSGPLALAVRRRLPAGPGGGRADPGAQPAPAQRGELGQEIIDDLTNLVENTDSKLRTQTRHVKMVDRKSTSCGMLVVIVLLLIAIAVVAVWPTK</sequence>
<evidence type="ECO:0000313" key="5">
    <source>
        <dbReference type="Ensembl" id="ENSPCLP00000013098.1"/>
    </source>
</evidence>
<dbReference type="Proteomes" id="UP000472261">
    <property type="component" value="Unplaced"/>
</dbReference>
<proteinExistence type="predicted"/>
<feature type="region of interest" description="Disordered" evidence="2">
    <location>
        <begin position="1"/>
        <end position="20"/>
    </location>
</feature>
<dbReference type="AlphaFoldDB" id="A0A669Q3Z9"/>
<dbReference type="InterPro" id="IPR000727">
    <property type="entry name" value="T_SNARE_dom"/>
</dbReference>
<evidence type="ECO:0000256" key="1">
    <source>
        <dbReference type="ARBA" id="ARBA00023054"/>
    </source>
</evidence>
<feature type="compositionally biased region" description="Low complexity" evidence="2">
    <location>
        <begin position="270"/>
        <end position="279"/>
    </location>
</feature>
<keyword evidence="3" id="KW-0472">Membrane</keyword>
<keyword evidence="1" id="KW-0175">Coiled coil</keyword>
<evidence type="ECO:0000259" key="4">
    <source>
        <dbReference type="Pfam" id="PF05739"/>
    </source>
</evidence>
<evidence type="ECO:0000313" key="6">
    <source>
        <dbReference type="Proteomes" id="UP000472261"/>
    </source>
</evidence>
<evidence type="ECO:0000256" key="3">
    <source>
        <dbReference type="SAM" id="Phobius"/>
    </source>
</evidence>
<dbReference type="Ensembl" id="ENSPCLT00000017400.1">
    <property type="protein sequence ID" value="ENSPCLP00000013098.1"/>
    <property type="gene ID" value="ENSPCLG00000010737.1"/>
</dbReference>
<name>A0A669Q3Z9_PHACC</name>
<feature type="transmembrane region" description="Helical" evidence="3">
    <location>
        <begin position="319"/>
        <end position="338"/>
    </location>
</feature>
<keyword evidence="6" id="KW-1185">Reference proteome</keyword>
<reference evidence="5" key="2">
    <citation type="submission" date="2025-09" db="UniProtKB">
        <authorList>
            <consortium name="Ensembl"/>
        </authorList>
    </citation>
    <scope>IDENTIFICATION</scope>
</reference>
<organism evidence="5 6">
    <name type="scientific">Phasianus colchicus</name>
    <name type="common">Common pheasant</name>
    <dbReference type="NCBI Taxonomy" id="9054"/>
    <lineage>
        <taxon>Eukaryota</taxon>
        <taxon>Metazoa</taxon>
        <taxon>Chordata</taxon>
        <taxon>Craniata</taxon>
        <taxon>Vertebrata</taxon>
        <taxon>Euteleostomi</taxon>
        <taxon>Archelosauria</taxon>
        <taxon>Archosauria</taxon>
        <taxon>Dinosauria</taxon>
        <taxon>Saurischia</taxon>
        <taxon>Theropoda</taxon>
        <taxon>Coelurosauria</taxon>
        <taxon>Aves</taxon>
        <taxon>Neognathae</taxon>
        <taxon>Galloanserae</taxon>
        <taxon>Galliformes</taxon>
        <taxon>Phasianidae</taxon>
        <taxon>Phasianinae</taxon>
        <taxon>Phasianus</taxon>
    </lineage>
</organism>
<keyword evidence="3" id="KW-0812">Transmembrane</keyword>
<protein>
    <recommendedName>
        <fullName evidence="4">t-SNARE coiled-coil homology domain-containing protein</fullName>
    </recommendedName>
</protein>
<dbReference type="Pfam" id="PF05739">
    <property type="entry name" value="SNARE"/>
    <property type="match status" value="1"/>
</dbReference>
<accession>A0A669Q3Z9</accession>
<reference evidence="5" key="1">
    <citation type="submission" date="2025-08" db="UniProtKB">
        <authorList>
            <consortium name="Ensembl"/>
        </authorList>
    </citation>
    <scope>IDENTIFICATION</scope>
</reference>
<feature type="region of interest" description="Disordered" evidence="2">
    <location>
        <begin position="260"/>
        <end position="279"/>
    </location>
</feature>